<keyword evidence="3" id="KW-0418">Kinase</keyword>
<evidence type="ECO:0000256" key="1">
    <source>
        <dbReference type="ARBA" id="ARBA00022741"/>
    </source>
</evidence>
<dbReference type="EMBL" id="GL433847">
    <property type="protein sequence ID" value="EFN54509.1"/>
    <property type="molecule type" value="Genomic_DNA"/>
</dbReference>
<dbReference type="InParanoid" id="E1ZHR9"/>
<evidence type="ECO:0000256" key="2">
    <source>
        <dbReference type="ARBA" id="ARBA00022840"/>
    </source>
</evidence>
<dbReference type="KEGG" id="cvr:CHLNCDRAFT_24552"/>
<dbReference type="InterPro" id="IPR027483">
    <property type="entry name" value="PInositol-4-P-4/5-kinase_C_sf"/>
</dbReference>
<keyword evidence="1 3" id="KW-0547">Nucleotide-binding</keyword>
<dbReference type="AlphaFoldDB" id="E1ZHR9"/>
<dbReference type="eggNOG" id="KOG0230">
    <property type="taxonomic scope" value="Eukaryota"/>
</dbReference>
<dbReference type="STRING" id="554065.E1ZHR9"/>
<dbReference type="InterPro" id="IPR044769">
    <property type="entry name" value="PIKfyve_PIPKc"/>
</dbReference>
<feature type="domain" description="PIPK" evidence="4">
    <location>
        <begin position="1"/>
        <end position="218"/>
    </location>
</feature>
<dbReference type="RefSeq" id="XP_005846611.1">
    <property type="nucleotide sequence ID" value="XM_005846549.1"/>
</dbReference>
<dbReference type="GO" id="GO:0010008">
    <property type="term" value="C:endosome membrane"/>
    <property type="evidence" value="ECO:0007669"/>
    <property type="project" value="TreeGrafter"/>
</dbReference>
<dbReference type="SUPFAM" id="SSF56104">
    <property type="entry name" value="SAICAR synthase-like"/>
    <property type="match status" value="1"/>
</dbReference>
<dbReference type="InterPro" id="IPR027484">
    <property type="entry name" value="PInositol-4-P-5-kinase_N"/>
</dbReference>
<feature type="non-terminal residue" evidence="5">
    <location>
        <position position="1"/>
    </location>
</feature>
<keyword evidence="2 3" id="KW-0067">ATP-binding</keyword>
<organism evidence="6">
    <name type="scientific">Chlorella variabilis</name>
    <name type="common">Green alga</name>
    <dbReference type="NCBI Taxonomy" id="554065"/>
    <lineage>
        <taxon>Eukaryota</taxon>
        <taxon>Viridiplantae</taxon>
        <taxon>Chlorophyta</taxon>
        <taxon>core chlorophytes</taxon>
        <taxon>Trebouxiophyceae</taxon>
        <taxon>Chlorellales</taxon>
        <taxon>Chlorellaceae</taxon>
        <taxon>Chlorella clade</taxon>
        <taxon>Chlorella</taxon>
    </lineage>
</organism>
<dbReference type="OMA" id="CSHRIAM"/>
<dbReference type="FunFam" id="3.30.810.10:FF:000001">
    <property type="entry name" value="1-phosphatidylinositol 3-phosphate 5-kinase FAB1"/>
    <property type="match status" value="1"/>
</dbReference>
<dbReference type="Proteomes" id="UP000008141">
    <property type="component" value="Unassembled WGS sequence"/>
</dbReference>
<dbReference type="PANTHER" id="PTHR45748:SF7">
    <property type="entry name" value="1-PHOSPHATIDYLINOSITOL 3-PHOSPHATE 5-KINASE-RELATED"/>
    <property type="match status" value="1"/>
</dbReference>
<keyword evidence="6" id="KW-1185">Reference proteome</keyword>
<dbReference type="GeneID" id="17353928"/>
<dbReference type="GO" id="GO:0005524">
    <property type="term" value="F:ATP binding"/>
    <property type="evidence" value="ECO:0007669"/>
    <property type="project" value="UniProtKB-UniRule"/>
</dbReference>
<dbReference type="CDD" id="cd17300">
    <property type="entry name" value="PIPKc_PIKfyve"/>
    <property type="match status" value="1"/>
</dbReference>
<dbReference type="Pfam" id="PF01504">
    <property type="entry name" value="PIP5K"/>
    <property type="match status" value="1"/>
</dbReference>
<reference evidence="5 6" key="1">
    <citation type="journal article" date="2010" name="Plant Cell">
        <title>The Chlorella variabilis NC64A genome reveals adaptation to photosymbiosis, coevolution with viruses, and cryptic sex.</title>
        <authorList>
            <person name="Blanc G."/>
            <person name="Duncan G."/>
            <person name="Agarkova I."/>
            <person name="Borodovsky M."/>
            <person name="Gurnon J."/>
            <person name="Kuo A."/>
            <person name="Lindquist E."/>
            <person name="Lucas S."/>
            <person name="Pangilinan J."/>
            <person name="Polle J."/>
            <person name="Salamov A."/>
            <person name="Terry A."/>
            <person name="Yamada T."/>
            <person name="Dunigan D.D."/>
            <person name="Grigoriev I.V."/>
            <person name="Claverie J.M."/>
            <person name="Van Etten J.L."/>
        </authorList>
    </citation>
    <scope>NUCLEOTIDE SEQUENCE [LARGE SCALE GENOMIC DNA]</scope>
    <source>
        <strain evidence="5 6">NC64A</strain>
    </source>
</reference>
<dbReference type="SMART" id="SM00330">
    <property type="entry name" value="PIPKc"/>
    <property type="match status" value="1"/>
</dbReference>
<dbReference type="OrthoDB" id="158357at2759"/>
<dbReference type="PROSITE" id="PS51455">
    <property type="entry name" value="PIPK"/>
    <property type="match status" value="1"/>
</dbReference>
<evidence type="ECO:0000313" key="6">
    <source>
        <dbReference type="Proteomes" id="UP000008141"/>
    </source>
</evidence>
<proteinExistence type="predicted"/>
<evidence type="ECO:0000313" key="5">
    <source>
        <dbReference type="EMBL" id="EFN54509.1"/>
    </source>
</evidence>
<dbReference type="GO" id="GO:0000285">
    <property type="term" value="F:1-phosphatidylinositol-3-phosphate 5-kinase activity"/>
    <property type="evidence" value="ECO:0007669"/>
    <property type="project" value="InterPro"/>
</dbReference>
<dbReference type="Gene3D" id="3.30.810.10">
    <property type="entry name" value="2-Layer Sandwich"/>
    <property type="match status" value="1"/>
</dbReference>
<dbReference type="PANTHER" id="PTHR45748">
    <property type="entry name" value="1-PHOSPHATIDYLINOSITOL 3-PHOSPHATE 5-KINASE-RELATED"/>
    <property type="match status" value="1"/>
</dbReference>
<evidence type="ECO:0000259" key="4">
    <source>
        <dbReference type="PROSITE" id="PS51455"/>
    </source>
</evidence>
<protein>
    <recommendedName>
        <fullName evidence="4">PIPK domain-containing protein</fullName>
    </recommendedName>
</protein>
<sequence length="279" mass="31038">RYIVKQLSRSERQSFLEFAPDYFRYVATMLHRGQDTCLAKVLGVYQYTGGRGAPAVPPFGGKEGVMDLLVTENVFYGRDTQVSRIYDLKGSQRDRYAADNPAVAGAVLLDENLKELNLTSPTLVGPRTFARLQRALWSDTSFLAGLGVMDYSLLVGVDKQRQELVVGVIDYIRQYTWDKQVETWVKKSGILGGAGKDPTVISPKQYSRRFRWAGCCFQAGGRAGRRSCRSDRFGVSVGRLCPSQVAYLCGCSHRIAMSSYLTVVPAWEPPEPPLDPDAM</sequence>
<dbReference type="InterPro" id="IPR002498">
    <property type="entry name" value="PInositol-4-P-4/5-kinase_core"/>
</dbReference>
<dbReference type="Gene3D" id="3.30.800.10">
    <property type="entry name" value="Phosphatidylinositol Phosphate Kinase II Beta"/>
    <property type="match status" value="1"/>
</dbReference>
<evidence type="ECO:0000256" key="3">
    <source>
        <dbReference type="PROSITE-ProRule" id="PRU00781"/>
    </source>
</evidence>
<gene>
    <name evidence="5" type="ORF">CHLNCDRAFT_24552</name>
</gene>
<accession>E1ZHR9</accession>
<dbReference type="GO" id="GO:0046854">
    <property type="term" value="P:phosphatidylinositol phosphate biosynthetic process"/>
    <property type="evidence" value="ECO:0007669"/>
    <property type="project" value="TreeGrafter"/>
</dbReference>
<name>E1ZHR9_CHLVA</name>
<keyword evidence="3" id="KW-0808">Transferase</keyword>